<organism evidence="3 4">
    <name type="scientific">Pseudodesulfovibrio aespoeensis (strain ATCC 700646 / DSM 10631 / Aspo-2)</name>
    <name type="common">Desulfovibrio aespoeensis</name>
    <dbReference type="NCBI Taxonomy" id="643562"/>
    <lineage>
        <taxon>Bacteria</taxon>
        <taxon>Pseudomonadati</taxon>
        <taxon>Thermodesulfobacteriota</taxon>
        <taxon>Desulfovibrionia</taxon>
        <taxon>Desulfovibrionales</taxon>
        <taxon>Desulfovibrionaceae</taxon>
    </lineage>
</organism>
<dbReference type="SUPFAM" id="SSF54862">
    <property type="entry name" value="4Fe-4S ferredoxins"/>
    <property type="match status" value="1"/>
</dbReference>
<protein>
    <submittedName>
        <fullName evidence="3">4Fe-4S ferredoxin iron-sulfur binding domain protein</fullName>
    </submittedName>
</protein>
<gene>
    <name evidence="3" type="ordered locus">Daes_1724</name>
</gene>
<keyword evidence="4" id="KW-1185">Reference proteome</keyword>
<dbReference type="InterPro" id="IPR052911">
    <property type="entry name" value="Corrinoid_activation_enz"/>
</dbReference>
<dbReference type="Gene3D" id="3.30.70.20">
    <property type="match status" value="1"/>
</dbReference>
<dbReference type="PROSITE" id="PS51379">
    <property type="entry name" value="4FE4S_FER_2"/>
    <property type="match status" value="2"/>
</dbReference>
<evidence type="ECO:0000313" key="4">
    <source>
        <dbReference type="Proteomes" id="UP000002191"/>
    </source>
</evidence>
<dbReference type="eggNOG" id="COG1149">
    <property type="taxonomic scope" value="Bacteria"/>
</dbReference>
<evidence type="ECO:0000259" key="2">
    <source>
        <dbReference type="PROSITE" id="PS51379"/>
    </source>
</evidence>
<evidence type="ECO:0000313" key="3">
    <source>
        <dbReference type="EMBL" id="ADU62736.1"/>
    </source>
</evidence>
<feature type="domain" description="4Fe-4S ferredoxin-type" evidence="2">
    <location>
        <begin position="6"/>
        <end position="35"/>
    </location>
</feature>
<dbReference type="STRING" id="643562.Daes_1724"/>
<name>E6VYH3_PSEA9</name>
<dbReference type="EMBL" id="CP002431">
    <property type="protein sequence ID" value="ADU62736.1"/>
    <property type="molecule type" value="Genomic_DNA"/>
</dbReference>
<dbReference type="Pfam" id="PF13237">
    <property type="entry name" value="Fer4_10"/>
    <property type="match status" value="1"/>
</dbReference>
<dbReference type="Proteomes" id="UP000002191">
    <property type="component" value="Chromosome"/>
</dbReference>
<proteinExistence type="predicted"/>
<reference evidence="4" key="1">
    <citation type="submission" date="2010-12" db="EMBL/GenBank/DDBJ databases">
        <title>Complete sequence of Desulfovibrio aespoeensis Aspo-2.</title>
        <authorList>
            <consortium name="US DOE Joint Genome Institute"/>
            <person name="Lucas S."/>
            <person name="Copeland A."/>
            <person name="Lapidus A."/>
            <person name="Cheng J.-F."/>
            <person name="Goodwin L."/>
            <person name="Pitluck S."/>
            <person name="Chertkov O."/>
            <person name="Misra M."/>
            <person name="Detter J.C."/>
            <person name="Han C."/>
            <person name="Tapia R."/>
            <person name="Land M."/>
            <person name="Hauser L."/>
            <person name="Kyrpides N."/>
            <person name="Ivanova N."/>
            <person name="Ovchinnikova G."/>
            <person name="Pedersen K."/>
            <person name="Jagevall S."/>
            <person name="Hazen T."/>
            <person name="Woyke T."/>
        </authorList>
    </citation>
    <scope>NUCLEOTIDE SEQUENCE [LARGE SCALE GENOMIC DNA]</scope>
    <source>
        <strain evidence="4">ATCC 700646 / DSM 10631 / Aspo-2</strain>
    </source>
</reference>
<dbReference type="InterPro" id="IPR017896">
    <property type="entry name" value="4Fe4S_Fe-S-bd"/>
</dbReference>
<sequence>MAYMRKMISIDEELCNGCGECVPSCAEGALAIVDGKARLVKEQYCDGLGACLGECPTGALKVIVCEAEDFDPDAVTEHLKAQGREVPDHMPSPESLRLDRRPARPAGGCPGAALRTMTPCERANIPAAMAAGTGQGSGSALSHWPVQLRLVPPTAPFLRGADLLLTADCVPVALPAYHAEYLPGRVVLMGCPKFDNQQEYVDKLAEIIAQNGLRSITVMEMEVPCCSSMSAILSQAIKRAGKAVDARRVVVSLDGRVLRTEPFNA</sequence>
<reference evidence="3 4" key="2">
    <citation type="journal article" date="2014" name="Genome Announc.">
        <title>Complete Genome Sequence of the Subsurface, Mesophilic Sulfate-Reducing Bacterium Desulfovibrio aespoeensis Aspo-2.</title>
        <authorList>
            <person name="Pedersen K."/>
            <person name="Bengtsson A."/>
            <person name="Edlund J."/>
            <person name="Rabe L."/>
            <person name="Hazen T."/>
            <person name="Chakraborty R."/>
            <person name="Goodwin L."/>
            <person name="Shapiro N."/>
        </authorList>
    </citation>
    <scope>NUCLEOTIDE SEQUENCE [LARGE SCALE GENOMIC DNA]</scope>
    <source>
        <strain evidence="4">ATCC 700646 / DSM 10631 / Aspo-2</strain>
    </source>
</reference>
<feature type="domain" description="4Fe-4S ferredoxin-type" evidence="2">
    <location>
        <begin position="36"/>
        <end position="65"/>
    </location>
</feature>
<dbReference type="PANTHER" id="PTHR42895">
    <property type="entry name" value="IRON-SULFUR CLUSTER-BINDING PROTEIN-RELATED"/>
    <property type="match status" value="1"/>
</dbReference>
<accession>E6VYH3</accession>
<dbReference type="PANTHER" id="PTHR42895:SF1">
    <property type="entry name" value="IRON-SULFUR CLUSTER PROTEIN"/>
    <property type="match status" value="1"/>
</dbReference>
<dbReference type="HOGENOM" id="CLU_074768_0_0_7"/>
<dbReference type="OrthoDB" id="9795268at2"/>
<dbReference type="AlphaFoldDB" id="E6VYH3"/>
<feature type="region of interest" description="Disordered" evidence="1">
    <location>
        <begin position="82"/>
        <end position="102"/>
    </location>
</feature>
<evidence type="ECO:0000256" key="1">
    <source>
        <dbReference type="SAM" id="MobiDB-lite"/>
    </source>
</evidence>
<dbReference type="RefSeq" id="WP_013514652.1">
    <property type="nucleotide sequence ID" value="NC_014844.1"/>
</dbReference>
<dbReference type="KEGG" id="das:Daes_1724"/>